<comment type="caution">
    <text evidence="2">The sequence shown here is derived from an EMBL/GenBank/DDBJ whole genome shotgun (WGS) entry which is preliminary data.</text>
</comment>
<organism evidence="2 3">
    <name type="scientific">Thalassobaculum fulvum</name>
    <dbReference type="NCBI Taxonomy" id="1633335"/>
    <lineage>
        <taxon>Bacteria</taxon>
        <taxon>Pseudomonadati</taxon>
        <taxon>Pseudomonadota</taxon>
        <taxon>Alphaproteobacteria</taxon>
        <taxon>Rhodospirillales</taxon>
        <taxon>Thalassobaculaceae</taxon>
        <taxon>Thalassobaculum</taxon>
    </lineage>
</organism>
<accession>A0A919CR27</accession>
<dbReference type="AlphaFoldDB" id="A0A919CR27"/>
<dbReference type="Pfam" id="PF01370">
    <property type="entry name" value="Epimerase"/>
    <property type="match status" value="1"/>
</dbReference>
<dbReference type="InterPro" id="IPR050177">
    <property type="entry name" value="Lipid_A_modif_metabolic_enz"/>
</dbReference>
<gene>
    <name evidence="2" type="ORF">GCM10017083_38870</name>
</gene>
<keyword evidence="3" id="KW-1185">Reference proteome</keyword>
<evidence type="ECO:0000259" key="1">
    <source>
        <dbReference type="Pfam" id="PF01370"/>
    </source>
</evidence>
<sequence length="293" mass="30723">MARVLVTGAAGFSGRTIARRLVAAGCEVVAHRRRSPLPDDLAAAAAVTDWPGDLAELDALPDGVEAVVHAAATSTPTGRADAVPAAVLIRDNALASARLVEAAKAAGVRRFVYLSSLSVHGTVNERSLDASTPIREPDPYGVSKLMGESVLAASGIPAVAVRLPAVIGPGADRNWPVQVVRRIRRHETVRIYNADGPFNNVVHVDDLADWIARLLIAGEPMRGFNAVPVASREPIPVRAAVATIAAGLGLDTHLEEVVAPRASFTIDTIAAQSLGFRPSATVDALDRYARDPD</sequence>
<reference evidence="2" key="1">
    <citation type="journal article" date="2014" name="Int. J. Syst. Evol. Microbiol.">
        <title>Complete genome sequence of Corynebacterium casei LMG S-19264T (=DSM 44701T), isolated from a smear-ripened cheese.</title>
        <authorList>
            <consortium name="US DOE Joint Genome Institute (JGI-PGF)"/>
            <person name="Walter F."/>
            <person name="Albersmeier A."/>
            <person name="Kalinowski J."/>
            <person name="Ruckert C."/>
        </authorList>
    </citation>
    <scope>NUCLEOTIDE SEQUENCE</scope>
    <source>
        <strain evidence="2">KCTC 42651</strain>
    </source>
</reference>
<dbReference type="InterPro" id="IPR001509">
    <property type="entry name" value="Epimerase_deHydtase"/>
</dbReference>
<proteinExistence type="predicted"/>
<name>A0A919CR27_9PROT</name>
<dbReference type="Gene3D" id="3.40.50.720">
    <property type="entry name" value="NAD(P)-binding Rossmann-like Domain"/>
    <property type="match status" value="1"/>
</dbReference>
<dbReference type="EMBL" id="BMZS01000009">
    <property type="protein sequence ID" value="GHD57409.1"/>
    <property type="molecule type" value="Genomic_DNA"/>
</dbReference>
<dbReference type="InterPro" id="IPR036291">
    <property type="entry name" value="NAD(P)-bd_dom_sf"/>
</dbReference>
<feature type="domain" description="NAD-dependent epimerase/dehydratase" evidence="1">
    <location>
        <begin position="4"/>
        <end position="217"/>
    </location>
</feature>
<dbReference type="SUPFAM" id="SSF51735">
    <property type="entry name" value="NAD(P)-binding Rossmann-fold domains"/>
    <property type="match status" value="1"/>
</dbReference>
<protein>
    <recommendedName>
        <fullName evidence="1">NAD-dependent epimerase/dehydratase domain-containing protein</fullName>
    </recommendedName>
</protein>
<dbReference type="Proteomes" id="UP000630353">
    <property type="component" value="Unassembled WGS sequence"/>
</dbReference>
<dbReference type="RefSeq" id="WP_189992717.1">
    <property type="nucleotide sequence ID" value="NZ_BMZS01000009.1"/>
</dbReference>
<evidence type="ECO:0000313" key="3">
    <source>
        <dbReference type="Proteomes" id="UP000630353"/>
    </source>
</evidence>
<evidence type="ECO:0000313" key="2">
    <source>
        <dbReference type="EMBL" id="GHD57409.1"/>
    </source>
</evidence>
<dbReference type="PANTHER" id="PTHR43245">
    <property type="entry name" value="BIFUNCTIONAL POLYMYXIN RESISTANCE PROTEIN ARNA"/>
    <property type="match status" value="1"/>
</dbReference>
<reference evidence="2" key="2">
    <citation type="submission" date="2020-09" db="EMBL/GenBank/DDBJ databases">
        <authorList>
            <person name="Sun Q."/>
            <person name="Kim S."/>
        </authorList>
    </citation>
    <scope>NUCLEOTIDE SEQUENCE</scope>
    <source>
        <strain evidence="2">KCTC 42651</strain>
    </source>
</reference>
<dbReference type="CDD" id="cd08946">
    <property type="entry name" value="SDR_e"/>
    <property type="match status" value="1"/>
</dbReference>